<comment type="caution">
    <text evidence="2">The sequence shown here is derived from an EMBL/GenBank/DDBJ whole genome shotgun (WGS) entry which is preliminary data.</text>
</comment>
<sequence>MKKNVKLESKRNDQDKMLPSFFSGIPTKAPRDQQSKELRQPKVESNNGPVFFGDCVFHHPAPHSSMLKSRFTAITTKKSTDSLWDNLYKKEEPIHRIITPQKPIRLLKNPSLVVDSLPHRAPGTRIIGGHLHTRRPTEFGTSESILKGEMIREKLCTIPVDPSLRN</sequence>
<evidence type="ECO:0000256" key="1">
    <source>
        <dbReference type="SAM" id="MobiDB-lite"/>
    </source>
</evidence>
<name>A0AAW2HRE4_9NEOP</name>
<proteinExistence type="predicted"/>
<protein>
    <submittedName>
        <fullName evidence="2">Uncharacterized protein</fullName>
    </submittedName>
</protein>
<evidence type="ECO:0000313" key="2">
    <source>
        <dbReference type="EMBL" id="KAL0272226.1"/>
    </source>
</evidence>
<feature type="compositionally biased region" description="Basic and acidic residues" evidence="1">
    <location>
        <begin position="1"/>
        <end position="16"/>
    </location>
</feature>
<dbReference type="AlphaFoldDB" id="A0AAW2HRE4"/>
<accession>A0AAW2HRE4</accession>
<gene>
    <name evidence="2" type="ORF">PYX00_005285</name>
</gene>
<dbReference type="EMBL" id="JARGDH010000003">
    <property type="protein sequence ID" value="KAL0272226.1"/>
    <property type="molecule type" value="Genomic_DNA"/>
</dbReference>
<feature type="region of interest" description="Disordered" evidence="1">
    <location>
        <begin position="1"/>
        <end position="45"/>
    </location>
</feature>
<reference evidence="2" key="1">
    <citation type="journal article" date="2024" name="Gigascience">
        <title>Chromosome-level genome of the poultry shaft louse Menopon gallinae provides insight into the host-switching and adaptive evolution of parasitic lice.</title>
        <authorList>
            <person name="Xu Y."/>
            <person name="Ma L."/>
            <person name="Liu S."/>
            <person name="Liang Y."/>
            <person name="Liu Q."/>
            <person name="He Z."/>
            <person name="Tian L."/>
            <person name="Duan Y."/>
            <person name="Cai W."/>
            <person name="Li H."/>
            <person name="Song F."/>
        </authorList>
    </citation>
    <scope>NUCLEOTIDE SEQUENCE</scope>
    <source>
        <strain evidence="2">Cailab_2023a</strain>
    </source>
</reference>
<feature type="compositionally biased region" description="Basic and acidic residues" evidence="1">
    <location>
        <begin position="29"/>
        <end position="42"/>
    </location>
</feature>
<organism evidence="2">
    <name type="scientific">Menopon gallinae</name>
    <name type="common">poultry shaft louse</name>
    <dbReference type="NCBI Taxonomy" id="328185"/>
    <lineage>
        <taxon>Eukaryota</taxon>
        <taxon>Metazoa</taxon>
        <taxon>Ecdysozoa</taxon>
        <taxon>Arthropoda</taxon>
        <taxon>Hexapoda</taxon>
        <taxon>Insecta</taxon>
        <taxon>Pterygota</taxon>
        <taxon>Neoptera</taxon>
        <taxon>Paraneoptera</taxon>
        <taxon>Psocodea</taxon>
        <taxon>Troctomorpha</taxon>
        <taxon>Phthiraptera</taxon>
        <taxon>Amblycera</taxon>
        <taxon>Menoponidae</taxon>
        <taxon>Menopon</taxon>
    </lineage>
</organism>